<protein>
    <submittedName>
        <fullName evidence="2">Uncharacterized protein</fullName>
    </submittedName>
</protein>
<evidence type="ECO:0000256" key="1">
    <source>
        <dbReference type="SAM" id="MobiDB-lite"/>
    </source>
</evidence>
<organism evidence="2">
    <name type="scientific">viral metagenome</name>
    <dbReference type="NCBI Taxonomy" id="1070528"/>
    <lineage>
        <taxon>unclassified sequences</taxon>
        <taxon>metagenomes</taxon>
        <taxon>organismal metagenomes</taxon>
    </lineage>
</organism>
<proteinExistence type="predicted"/>
<dbReference type="EMBL" id="MN738944">
    <property type="protein sequence ID" value="QHT32539.1"/>
    <property type="molecule type" value="Genomic_DNA"/>
</dbReference>
<evidence type="ECO:0000313" key="2">
    <source>
        <dbReference type="EMBL" id="QHT32539.1"/>
    </source>
</evidence>
<dbReference type="SUPFAM" id="SSF52540">
    <property type="entry name" value="P-loop containing nucleoside triphosphate hydrolases"/>
    <property type="match status" value="1"/>
</dbReference>
<dbReference type="InterPro" id="IPR027417">
    <property type="entry name" value="P-loop_NTPase"/>
</dbReference>
<dbReference type="AlphaFoldDB" id="A0A6C0EW53"/>
<accession>A0A6C0EW53</accession>
<sequence length="868" mass="99025">MDLNQRKLRKSEWESIEVPVSSEEIEILTLIMNGYNNVNIKYNKFDSLFSFLKIEYSETMEDHLYNKYFSNKLQELKRKYGQSLTILDAFVVSAKTSPAVKKADLIRIEKNDVAKMNADKIYEHLLIDILETLLQNKNKNSEKWLTQYFTLYKLLKNNIDHLNKHVVNIIQNVLRKFEDDIIMSDMVANSVEFIEKNTLLLKHADMLLYEHQKRVFTLMRNPGPKLVLYIAPTGTGKTLSPIGISEQYKVIFVCAARHVGLALARAAISVNKKIAFAFGCTSAGDIRLHYFAAKEYKKNKKSGGIGKVDNSIGDKVEIIICDVQSYLSAMYYMQAFNPVENIVTYWDEPTITMDYDNHDLHAIIKKNWSENNIPNVILSSATLPKLHELTETCADFKEKFENAQVFDIISNDCKKSIPLLNKSGHVVLPHYLSADYSQILSIATHCNNNLTLLRYFDLKEVVDFIMYVETNNFVPNSAKIMRHFGSFDDITMQNIKMHYLLLLTKINPDAWSTIYASLLSSRSKRITSNDLIDPKGNEVKRVGIGAGTSGSTTADSAIYVTTKDAYTLTDGPTIFLASDVEKIARFCIQQANIPAKVMDDIMEKIEFNNKINDTITSLEHDLEDIAESKTQKGSCTDNSREAQKMKKTSSKNKDAATNDKDADVLQMNKDLDTLRAMIKTAELNETFIPNKQLHLRKWAYLLDEADVKNPFTSNIDDETIVEIMLLPGVNDSWKILLLMGIGVFTNHTSIAYTEIMKTLADQQKLYMIIASSDYIYGTNYQFCHGYLSKDLCLTQEKIIQALGRVGRNNIQQTYSVRLRDDEQINKLFWEETNKPEVRNMNILFNSKNMGWDTDNGYVEIEESGSTSV</sequence>
<reference evidence="2" key="1">
    <citation type="journal article" date="2020" name="Nature">
        <title>Giant virus diversity and host interactions through global metagenomics.</title>
        <authorList>
            <person name="Schulz F."/>
            <person name="Roux S."/>
            <person name="Paez-Espino D."/>
            <person name="Jungbluth S."/>
            <person name="Walsh D.A."/>
            <person name="Denef V.J."/>
            <person name="McMahon K.D."/>
            <person name="Konstantinidis K.T."/>
            <person name="Eloe-Fadrosh E.A."/>
            <person name="Kyrpides N.C."/>
            <person name="Woyke T."/>
        </authorList>
    </citation>
    <scope>NUCLEOTIDE SEQUENCE</scope>
    <source>
        <strain evidence="2">GVMAG-M-3300009161-30</strain>
    </source>
</reference>
<feature type="compositionally biased region" description="Basic and acidic residues" evidence="1">
    <location>
        <begin position="651"/>
        <end position="661"/>
    </location>
</feature>
<feature type="region of interest" description="Disordered" evidence="1">
    <location>
        <begin position="629"/>
        <end position="661"/>
    </location>
</feature>
<name>A0A6C0EW53_9ZZZZ</name>